<organism evidence="1 2">
    <name type="scientific">Ranitomeya imitator</name>
    <name type="common">mimic poison frog</name>
    <dbReference type="NCBI Taxonomy" id="111125"/>
    <lineage>
        <taxon>Eukaryota</taxon>
        <taxon>Metazoa</taxon>
        <taxon>Chordata</taxon>
        <taxon>Craniata</taxon>
        <taxon>Vertebrata</taxon>
        <taxon>Euteleostomi</taxon>
        <taxon>Amphibia</taxon>
        <taxon>Batrachia</taxon>
        <taxon>Anura</taxon>
        <taxon>Neobatrachia</taxon>
        <taxon>Hyloidea</taxon>
        <taxon>Dendrobatidae</taxon>
        <taxon>Dendrobatinae</taxon>
        <taxon>Ranitomeya</taxon>
    </lineage>
</organism>
<accession>A0ABN9KW92</accession>
<protein>
    <submittedName>
        <fullName evidence="1">Uncharacterized protein</fullName>
    </submittedName>
</protein>
<keyword evidence="2" id="KW-1185">Reference proteome</keyword>
<evidence type="ECO:0000313" key="2">
    <source>
        <dbReference type="Proteomes" id="UP001176940"/>
    </source>
</evidence>
<dbReference type="EMBL" id="CAUEEQ010004113">
    <property type="protein sequence ID" value="CAJ0926663.1"/>
    <property type="molecule type" value="Genomic_DNA"/>
</dbReference>
<comment type="caution">
    <text evidence="1">The sequence shown here is derived from an EMBL/GenBank/DDBJ whole genome shotgun (WGS) entry which is preliminary data.</text>
</comment>
<evidence type="ECO:0000313" key="1">
    <source>
        <dbReference type="EMBL" id="CAJ0926663.1"/>
    </source>
</evidence>
<proteinExistence type="predicted"/>
<gene>
    <name evidence="1" type="ORF">RIMI_LOCUS2845484</name>
</gene>
<name>A0ABN9KW92_9NEOB</name>
<sequence length="306" mass="34749">MCRSQISLWEKRRMLKAFSKSFSTLTWQEMFLTNSWMSHLISCPSYSAWSLYCLSKARATLYSTLFPSRRKISKTLTTYSKGKSPKIHINQSEKTSDEFSQCVVTNLWPAWQYFLARSPKVMLEASLDKKLCSMLEPAGLYFDPKFLLLPSFSAPSAIEEVLHGKFSEVQSYLGIGPSPQNAHSQRSVSVIILYPKCQCHYPVPQVSASLSCTPSVSVIILYPKCQCHYPVPQCQCHYPVPQVSVSLSCTPSVSVIILYPKCQCHYPVPQVLSAYDSSYHLAQEIAEKIHERNRYVRNGENPVKVH</sequence>
<reference evidence="1" key="1">
    <citation type="submission" date="2023-07" db="EMBL/GenBank/DDBJ databases">
        <authorList>
            <person name="Stuckert A."/>
        </authorList>
    </citation>
    <scope>NUCLEOTIDE SEQUENCE</scope>
</reference>
<dbReference type="Proteomes" id="UP001176940">
    <property type="component" value="Unassembled WGS sequence"/>
</dbReference>